<dbReference type="SUPFAM" id="SSF55729">
    <property type="entry name" value="Acyl-CoA N-acyltransferases (Nat)"/>
    <property type="match status" value="1"/>
</dbReference>
<accession>A0AAD4F972</accession>
<dbReference type="AlphaFoldDB" id="A0AAD4F972"/>
<evidence type="ECO:0000313" key="2">
    <source>
        <dbReference type="EMBL" id="KAG9185650.1"/>
    </source>
</evidence>
<feature type="region of interest" description="Disordered" evidence="1">
    <location>
        <begin position="119"/>
        <end position="150"/>
    </location>
</feature>
<comment type="caution">
    <text evidence="2">The sequence shown here is derived from an EMBL/GenBank/DDBJ whole genome shotgun (WGS) entry which is preliminary data.</text>
</comment>
<protein>
    <submittedName>
        <fullName evidence="2">Uncharacterized protein</fullName>
    </submittedName>
</protein>
<feature type="region of interest" description="Disordered" evidence="1">
    <location>
        <begin position="79"/>
        <end position="101"/>
    </location>
</feature>
<dbReference type="Gene3D" id="3.40.630.30">
    <property type="match status" value="1"/>
</dbReference>
<proteinExistence type="predicted"/>
<evidence type="ECO:0000313" key="3">
    <source>
        <dbReference type="Proteomes" id="UP001199106"/>
    </source>
</evidence>
<evidence type="ECO:0000256" key="1">
    <source>
        <dbReference type="SAM" id="MobiDB-lite"/>
    </source>
</evidence>
<organism evidence="2 3">
    <name type="scientific">Alternaria panax</name>
    <dbReference type="NCBI Taxonomy" id="48097"/>
    <lineage>
        <taxon>Eukaryota</taxon>
        <taxon>Fungi</taxon>
        <taxon>Dikarya</taxon>
        <taxon>Ascomycota</taxon>
        <taxon>Pezizomycotina</taxon>
        <taxon>Dothideomycetes</taxon>
        <taxon>Pleosporomycetidae</taxon>
        <taxon>Pleosporales</taxon>
        <taxon>Pleosporineae</taxon>
        <taxon>Pleosporaceae</taxon>
        <taxon>Alternaria</taxon>
        <taxon>Alternaria sect. Panax</taxon>
    </lineage>
</organism>
<name>A0AAD4F972_9PLEO</name>
<dbReference type="Proteomes" id="UP001199106">
    <property type="component" value="Unassembled WGS sequence"/>
</dbReference>
<keyword evidence="3" id="KW-1185">Reference proteome</keyword>
<gene>
    <name evidence="2" type="ORF">G6011_06981</name>
</gene>
<dbReference type="InterPro" id="IPR016181">
    <property type="entry name" value="Acyl_CoA_acyltransferase"/>
</dbReference>
<dbReference type="EMBL" id="JAANER010000010">
    <property type="protein sequence ID" value="KAG9185650.1"/>
    <property type="molecule type" value="Genomic_DNA"/>
</dbReference>
<sequence>MSTKAGPKTDPWSSQRLQYRAIRPSDISVFQAISADYPDLANSNFNNIKLPSASDSEPFTKGLLNDCLLGTIIWLPHPPERSSLNGKEREKEYGRRRKNGEVVDEQFGVAMGELHMHASPMHKQQHRNTEIGLDVPPPYQGKGYGSEATK</sequence>
<reference evidence="2" key="1">
    <citation type="submission" date="2021-07" db="EMBL/GenBank/DDBJ databases">
        <title>Genome Resource of American Ginseng Black Spot Pathogen Alternaria panax.</title>
        <authorList>
            <person name="Qiu C."/>
            <person name="Wang W."/>
            <person name="Liu Z."/>
        </authorList>
    </citation>
    <scope>NUCLEOTIDE SEQUENCE</scope>
    <source>
        <strain evidence="2">BNCC115425</strain>
    </source>
</reference>